<evidence type="ECO:0000313" key="4">
    <source>
        <dbReference type="Proteomes" id="UP000276223"/>
    </source>
</evidence>
<feature type="compositionally biased region" description="Basic and acidic residues" evidence="1">
    <location>
        <begin position="29"/>
        <end position="39"/>
    </location>
</feature>
<gene>
    <name evidence="3" type="ORF">EDC27_1002</name>
</gene>
<dbReference type="AlphaFoldDB" id="A0A3N1VG27"/>
<protein>
    <recommendedName>
        <fullName evidence="2">DUF8180 domain-containing protein</fullName>
    </recommendedName>
</protein>
<name>A0A3N1VG27_9BACT</name>
<evidence type="ECO:0000259" key="2">
    <source>
        <dbReference type="Pfam" id="PF26551"/>
    </source>
</evidence>
<feature type="compositionally biased region" description="Basic and acidic residues" evidence="1">
    <location>
        <begin position="1"/>
        <end position="17"/>
    </location>
</feature>
<organism evidence="3 4">
    <name type="scientific">Desulfosoma caldarium</name>
    <dbReference type="NCBI Taxonomy" id="610254"/>
    <lineage>
        <taxon>Bacteria</taxon>
        <taxon>Pseudomonadati</taxon>
        <taxon>Thermodesulfobacteriota</taxon>
        <taxon>Syntrophobacteria</taxon>
        <taxon>Syntrophobacterales</taxon>
        <taxon>Syntrophobacteraceae</taxon>
        <taxon>Desulfosoma</taxon>
    </lineage>
</organism>
<sequence>MGHHHDATTPKHEHDHCTQASHQAHHGGKHDAHFGHEGHTALAESEGGALSMREKLAKMLDHWQHHNEDHGTSYRRWAQHARSEGLEQVAQTLEAVAERSLALNELLNTARKQLEA</sequence>
<keyword evidence="4" id="KW-1185">Reference proteome</keyword>
<accession>A0A3N1VG27</accession>
<dbReference type="OrthoDB" id="5523675at2"/>
<feature type="domain" description="DUF8180" evidence="2">
    <location>
        <begin position="56"/>
        <end position="114"/>
    </location>
</feature>
<comment type="caution">
    <text evidence="3">The sequence shown here is derived from an EMBL/GenBank/DDBJ whole genome shotgun (WGS) entry which is preliminary data.</text>
</comment>
<evidence type="ECO:0000256" key="1">
    <source>
        <dbReference type="SAM" id="MobiDB-lite"/>
    </source>
</evidence>
<dbReference type="Pfam" id="PF26551">
    <property type="entry name" value="DUF8180"/>
    <property type="match status" value="1"/>
</dbReference>
<reference evidence="3 4" key="1">
    <citation type="submission" date="2018-11" db="EMBL/GenBank/DDBJ databases">
        <title>Genomic Encyclopedia of Type Strains, Phase IV (KMG-IV): sequencing the most valuable type-strain genomes for metagenomic binning, comparative biology and taxonomic classification.</title>
        <authorList>
            <person name="Goeker M."/>
        </authorList>
    </citation>
    <scope>NUCLEOTIDE SEQUENCE [LARGE SCALE GENOMIC DNA]</scope>
    <source>
        <strain evidence="3 4">DSM 22027</strain>
    </source>
</reference>
<proteinExistence type="predicted"/>
<feature type="region of interest" description="Disordered" evidence="1">
    <location>
        <begin position="1"/>
        <end position="50"/>
    </location>
</feature>
<evidence type="ECO:0000313" key="3">
    <source>
        <dbReference type="EMBL" id="ROR01813.1"/>
    </source>
</evidence>
<dbReference type="RefSeq" id="WP_123289504.1">
    <property type="nucleotide sequence ID" value="NZ_RJVA01000010.1"/>
</dbReference>
<dbReference type="InterPro" id="IPR058493">
    <property type="entry name" value="DUF8180"/>
</dbReference>
<dbReference type="EMBL" id="RJVA01000010">
    <property type="protein sequence ID" value="ROR01813.1"/>
    <property type="molecule type" value="Genomic_DNA"/>
</dbReference>
<dbReference type="Proteomes" id="UP000276223">
    <property type="component" value="Unassembled WGS sequence"/>
</dbReference>